<keyword evidence="3" id="KW-0813">Transport</keyword>
<dbReference type="Pfam" id="PF01442">
    <property type="entry name" value="Apolipoprotein"/>
    <property type="match status" value="1"/>
</dbReference>
<keyword evidence="5" id="KW-0153">Cholesterol metabolism</keyword>
<accession>A0A553N1Z0</accession>
<dbReference type="GO" id="GO:1903561">
    <property type="term" value="C:extracellular vesicle"/>
    <property type="evidence" value="ECO:0007669"/>
    <property type="project" value="TreeGrafter"/>
</dbReference>
<dbReference type="OrthoDB" id="8727817at2759"/>
<evidence type="ECO:0008006" key="17">
    <source>
        <dbReference type="Google" id="ProtNLM"/>
    </source>
</evidence>
<evidence type="ECO:0000256" key="12">
    <source>
        <dbReference type="ARBA" id="ARBA00023221"/>
    </source>
</evidence>
<dbReference type="EMBL" id="SRMA01027122">
    <property type="protein sequence ID" value="TRY59445.1"/>
    <property type="molecule type" value="Genomic_DNA"/>
</dbReference>
<dbReference type="GO" id="GO:0060228">
    <property type="term" value="F:phosphatidylcholine-sterol O-acyltransferase activator activity"/>
    <property type="evidence" value="ECO:0007669"/>
    <property type="project" value="TreeGrafter"/>
</dbReference>
<dbReference type="Proteomes" id="UP000316079">
    <property type="component" value="Unassembled WGS sequence"/>
</dbReference>
<evidence type="ECO:0000256" key="9">
    <source>
        <dbReference type="ARBA" id="ARBA00023055"/>
    </source>
</evidence>
<evidence type="ECO:0000256" key="14">
    <source>
        <dbReference type="SAM" id="SignalP"/>
    </source>
</evidence>
<dbReference type="GO" id="GO:0008203">
    <property type="term" value="P:cholesterol metabolic process"/>
    <property type="evidence" value="ECO:0007669"/>
    <property type="project" value="UniProtKB-KW"/>
</dbReference>
<dbReference type="PROSITE" id="PS51257">
    <property type="entry name" value="PROKAR_LIPOPROTEIN"/>
    <property type="match status" value="1"/>
</dbReference>
<protein>
    <recommendedName>
        <fullName evidence="17">Apolipoprotein A-I</fullName>
    </recommendedName>
</protein>
<dbReference type="GO" id="GO:0042627">
    <property type="term" value="C:chylomicron"/>
    <property type="evidence" value="ECO:0007669"/>
    <property type="project" value="TreeGrafter"/>
</dbReference>
<comment type="subcellular location">
    <subcellularLocation>
        <location evidence="1">Secreted</location>
    </subcellularLocation>
</comment>
<gene>
    <name evidence="15" type="ORF">DNTS_002173</name>
</gene>
<dbReference type="GO" id="GO:0055090">
    <property type="term" value="P:acylglycerol homeostasis"/>
    <property type="evidence" value="ECO:0007669"/>
    <property type="project" value="TreeGrafter"/>
</dbReference>
<comment type="similarity">
    <text evidence="2">Belongs to the apolipoprotein A1/A4/E family.</text>
</comment>
<keyword evidence="9" id="KW-0445">Lipid transport</keyword>
<reference evidence="15" key="2">
    <citation type="submission" date="2019-04" db="EMBL/GenBank/DDBJ databases">
        <authorList>
            <person name="Kadobianskyi M."/>
            <person name="Schulze L."/>
            <person name="Schuelke M."/>
            <person name="Judkewitz B."/>
        </authorList>
    </citation>
    <scope>NUCLEOTIDE SEQUENCE</scope>
    <source>
        <strain evidence="15">Bolton</strain>
        <tissue evidence="15">Whole-body</tissue>
    </source>
</reference>
<dbReference type="GO" id="GO:0042157">
    <property type="term" value="P:lipoprotein metabolic process"/>
    <property type="evidence" value="ECO:0007669"/>
    <property type="project" value="InterPro"/>
</dbReference>
<dbReference type="EMBL" id="SRMA01027122">
    <property type="protein sequence ID" value="TRY59446.1"/>
    <property type="molecule type" value="Genomic_DNA"/>
</dbReference>
<evidence type="ECO:0000256" key="6">
    <source>
        <dbReference type="ARBA" id="ARBA00022729"/>
    </source>
</evidence>
<dbReference type="STRING" id="623744.A0A553N1Z0"/>
<sequence>MRFIVLAFTLLLAGCQARFLRDEPLSQLDHLRSAMQVYSDQLKHGAHRALKHLDNTEFKDYKEVLGQSVDNLHASLHNGFQTITPLVNQMIEMSNPMRQKFNQDVEDLRKQIEPKAHELKQVLEKHFEGYRSEVKPFLDEYQDKQGKFAEEMRTKLEPVVQKLKEQIGPNWEETKSKLVPIMEIVRKHMTENLTELKTFLEPYIQDYKDQVQKGALEFRQKVTSGDLKKELNELGQQLQPHFKAIFETIQKFASKE</sequence>
<keyword evidence="6 14" id="KW-0732">Signal</keyword>
<dbReference type="GO" id="GO:0033700">
    <property type="term" value="P:phospholipid efflux"/>
    <property type="evidence" value="ECO:0007669"/>
    <property type="project" value="TreeGrafter"/>
</dbReference>
<dbReference type="InterPro" id="IPR050163">
    <property type="entry name" value="Apolipoprotein_A1/A4/E"/>
</dbReference>
<evidence type="ECO:0000313" key="16">
    <source>
        <dbReference type="Proteomes" id="UP000316079"/>
    </source>
</evidence>
<dbReference type="GO" id="GO:0034361">
    <property type="term" value="C:very-low-density lipoprotein particle"/>
    <property type="evidence" value="ECO:0007669"/>
    <property type="project" value="TreeGrafter"/>
</dbReference>
<dbReference type="GO" id="GO:0034364">
    <property type="term" value="C:high-density lipoprotein particle"/>
    <property type="evidence" value="ECO:0007669"/>
    <property type="project" value="UniProtKB-KW"/>
</dbReference>
<evidence type="ECO:0000256" key="11">
    <source>
        <dbReference type="ARBA" id="ARBA00023166"/>
    </source>
</evidence>
<comment type="function">
    <text evidence="13">Participates in the reverse transport of cholesterol from tissues to the liver for excretion by promoting cholesterol efflux from tissues and by acting as a cofactor for the lecithin cholesterol acyltransferase (LCAT).</text>
</comment>
<evidence type="ECO:0000256" key="10">
    <source>
        <dbReference type="ARBA" id="ARBA00023098"/>
    </source>
</evidence>
<keyword evidence="10" id="KW-0443">Lipid metabolism</keyword>
<keyword evidence="11" id="KW-1207">Sterol metabolism</keyword>
<evidence type="ECO:0000256" key="3">
    <source>
        <dbReference type="ARBA" id="ARBA00022448"/>
    </source>
</evidence>
<dbReference type="GO" id="GO:0034362">
    <property type="term" value="C:low-density lipoprotein particle"/>
    <property type="evidence" value="ECO:0007669"/>
    <property type="project" value="TreeGrafter"/>
</dbReference>
<dbReference type="AlphaFoldDB" id="A0A553N1Z0"/>
<keyword evidence="8" id="KW-0345">HDL</keyword>
<keyword evidence="16" id="KW-1185">Reference proteome</keyword>
<proteinExistence type="inferred from homology"/>
<keyword evidence="4" id="KW-0964">Secreted</keyword>
<evidence type="ECO:0000256" key="4">
    <source>
        <dbReference type="ARBA" id="ARBA00022525"/>
    </source>
</evidence>
<feature type="signal peptide" evidence="14">
    <location>
        <begin position="1"/>
        <end position="17"/>
    </location>
</feature>
<reference evidence="15 16" key="1">
    <citation type="journal article" date="2019" name="Sci. Data">
        <title>Hybrid genome assembly and annotation of Danionella translucida.</title>
        <authorList>
            <person name="Kadobianskyi M."/>
            <person name="Schulze L."/>
            <person name="Schuelke M."/>
            <person name="Judkewitz B."/>
        </authorList>
    </citation>
    <scope>NUCLEOTIDE SEQUENCE [LARGE SCALE GENOMIC DNA]</scope>
    <source>
        <strain evidence="15 16">Bolton</strain>
    </source>
</reference>
<keyword evidence="7" id="KW-0677">Repeat</keyword>
<evidence type="ECO:0000256" key="13">
    <source>
        <dbReference type="ARBA" id="ARBA00037506"/>
    </source>
</evidence>
<dbReference type="SUPFAM" id="SSF58113">
    <property type="entry name" value="Apolipoprotein A-I"/>
    <property type="match status" value="1"/>
</dbReference>
<dbReference type="InterPro" id="IPR000074">
    <property type="entry name" value="ApoA_E"/>
</dbReference>
<dbReference type="Gene3D" id="6.10.250.2890">
    <property type="match status" value="1"/>
</dbReference>
<name>A0A553N1Z0_9TELE</name>
<evidence type="ECO:0000256" key="1">
    <source>
        <dbReference type="ARBA" id="ARBA00004613"/>
    </source>
</evidence>
<evidence type="ECO:0000256" key="8">
    <source>
        <dbReference type="ARBA" id="ARBA00022850"/>
    </source>
</evidence>
<evidence type="ECO:0000313" key="15">
    <source>
        <dbReference type="EMBL" id="TRY59445.1"/>
    </source>
</evidence>
<comment type="caution">
    <text evidence="15">The sequence shown here is derived from an EMBL/GenBank/DDBJ whole genome shotgun (WGS) entry which is preliminary data.</text>
</comment>
<dbReference type="PANTHER" id="PTHR18976:SF11">
    <property type="entry name" value="APOLIPOPROTEIN A-I"/>
    <property type="match status" value="1"/>
</dbReference>
<feature type="chain" id="PRO_5044617379" description="Apolipoprotein A-I" evidence="14">
    <location>
        <begin position="18"/>
        <end position="256"/>
    </location>
</feature>
<dbReference type="GO" id="GO:0033344">
    <property type="term" value="P:cholesterol efflux"/>
    <property type="evidence" value="ECO:0007669"/>
    <property type="project" value="TreeGrafter"/>
</dbReference>
<evidence type="ECO:0000256" key="5">
    <source>
        <dbReference type="ARBA" id="ARBA00022548"/>
    </source>
</evidence>
<dbReference type="GO" id="GO:0005543">
    <property type="term" value="F:phospholipid binding"/>
    <property type="evidence" value="ECO:0007669"/>
    <property type="project" value="TreeGrafter"/>
</dbReference>
<evidence type="ECO:0000256" key="2">
    <source>
        <dbReference type="ARBA" id="ARBA00008788"/>
    </source>
</evidence>
<dbReference type="Gene3D" id="1.20.120.20">
    <property type="entry name" value="Apolipoprotein"/>
    <property type="match status" value="1"/>
</dbReference>
<dbReference type="GO" id="GO:0120020">
    <property type="term" value="F:cholesterol transfer activity"/>
    <property type="evidence" value="ECO:0007669"/>
    <property type="project" value="TreeGrafter"/>
</dbReference>
<organism evidence="15 16">
    <name type="scientific">Danionella cerebrum</name>
    <dbReference type="NCBI Taxonomy" id="2873325"/>
    <lineage>
        <taxon>Eukaryota</taxon>
        <taxon>Metazoa</taxon>
        <taxon>Chordata</taxon>
        <taxon>Craniata</taxon>
        <taxon>Vertebrata</taxon>
        <taxon>Euteleostomi</taxon>
        <taxon>Actinopterygii</taxon>
        <taxon>Neopterygii</taxon>
        <taxon>Teleostei</taxon>
        <taxon>Ostariophysi</taxon>
        <taxon>Cypriniformes</taxon>
        <taxon>Danionidae</taxon>
        <taxon>Danioninae</taxon>
        <taxon>Danionella</taxon>
    </lineage>
</organism>
<evidence type="ECO:0000256" key="7">
    <source>
        <dbReference type="ARBA" id="ARBA00022737"/>
    </source>
</evidence>
<dbReference type="PANTHER" id="PTHR18976">
    <property type="entry name" value="APOLIPOPROTEIN"/>
    <property type="match status" value="1"/>
</dbReference>
<keyword evidence="12" id="KW-0753">Steroid metabolism</keyword>